<proteinExistence type="predicted"/>
<dbReference type="NCBIfam" id="TIGR00176">
    <property type="entry name" value="mobB"/>
    <property type="match status" value="1"/>
</dbReference>
<organism evidence="2 3">
    <name type="scientific">Pigmentiphaga soli</name>
    <dbReference type="NCBI Taxonomy" id="1007095"/>
    <lineage>
        <taxon>Bacteria</taxon>
        <taxon>Pseudomonadati</taxon>
        <taxon>Pseudomonadota</taxon>
        <taxon>Betaproteobacteria</taxon>
        <taxon>Burkholderiales</taxon>
        <taxon>Alcaligenaceae</taxon>
        <taxon>Pigmentiphaga</taxon>
    </lineage>
</organism>
<protein>
    <submittedName>
        <fullName evidence="2">Molybdopterin-guanine dinucleotide biosynthesis protein B</fullName>
    </submittedName>
</protein>
<dbReference type="InterPro" id="IPR004435">
    <property type="entry name" value="MobB_dom"/>
</dbReference>
<sequence length="168" mass="18496">MKVFGFAGYSGAGKTTLIERLIPCFVARGLRVSLIKHAHERFDLDRPGKDSYRHREAGATEVLLSSPHRWALLHENRGQPEPGMREQLARLSPCDLVLVEGYKGWPIPKLEVWRPATGKPRWEGAEAPAVAVATDRPDAVGAGLPVLDLNDPVGIAGWILDYLDGELK</sequence>
<gene>
    <name evidence="2" type="primary">mobB</name>
    <name evidence="2" type="ORF">GCM10023144_29460</name>
</gene>
<dbReference type="Gene3D" id="3.40.50.300">
    <property type="entry name" value="P-loop containing nucleotide triphosphate hydrolases"/>
    <property type="match status" value="1"/>
</dbReference>
<dbReference type="RefSeq" id="WP_345250618.1">
    <property type="nucleotide sequence ID" value="NZ_BAABFO010000014.1"/>
</dbReference>
<dbReference type="SUPFAM" id="SSF52540">
    <property type="entry name" value="P-loop containing nucleoside triphosphate hydrolases"/>
    <property type="match status" value="1"/>
</dbReference>
<evidence type="ECO:0000313" key="3">
    <source>
        <dbReference type="Proteomes" id="UP001501671"/>
    </source>
</evidence>
<keyword evidence="3" id="KW-1185">Reference proteome</keyword>
<dbReference type="Pfam" id="PF03205">
    <property type="entry name" value="MobB"/>
    <property type="match status" value="1"/>
</dbReference>
<dbReference type="PANTHER" id="PTHR40072:SF1">
    <property type="entry name" value="MOLYBDOPTERIN-GUANINE DINUCLEOTIDE BIOSYNTHESIS ADAPTER PROTEIN"/>
    <property type="match status" value="1"/>
</dbReference>
<accession>A0ABP8H8B7</accession>
<dbReference type="CDD" id="cd03116">
    <property type="entry name" value="MobB"/>
    <property type="match status" value="1"/>
</dbReference>
<evidence type="ECO:0000259" key="1">
    <source>
        <dbReference type="Pfam" id="PF03205"/>
    </source>
</evidence>
<dbReference type="InterPro" id="IPR027417">
    <property type="entry name" value="P-loop_NTPase"/>
</dbReference>
<comment type="caution">
    <text evidence="2">The sequence shown here is derived from an EMBL/GenBank/DDBJ whole genome shotgun (WGS) entry which is preliminary data.</text>
</comment>
<name>A0ABP8H8B7_9BURK</name>
<feature type="domain" description="Molybdopterin-guanine dinucleotide biosynthesis protein B (MobB)" evidence="1">
    <location>
        <begin position="3"/>
        <end position="135"/>
    </location>
</feature>
<reference evidence="3" key="1">
    <citation type="journal article" date="2019" name="Int. J. Syst. Evol. Microbiol.">
        <title>The Global Catalogue of Microorganisms (GCM) 10K type strain sequencing project: providing services to taxonomists for standard genome sequencing and annotation.</title>
        <authorList>
            <consortium name="The Broad Institute Genomics Platform"/>
            <consortium name="The Broad Institute Genome Sequencing Center for Infectious Disease"/>
            <person name="Wu L."/>
            <person name="Ma J."/>
        </authorList>
    </citation>
    <scope>NUCLEOTIDE SEQUENCE [LARGE SCALE GENOMIC DNA]</scope>
    <source>
        <strain evidence="3">JCM 17666</strain>
    </source>
</reference>
<dbReference type="InterPro" id="IPR052539">
    <property type="entry name" value="MGD_biosynthesis_adapter"/>
</dbReference>
<dbReference type="EMBL" id="BAABFO010000014">
    <property type="protein sequence ID" value="GAA4335783.1"/>
    <property type="molecule type" value="Genomic_DNA"/>
</dbReference>
<dbReference type="PANTHER" id="PTHR40072">
    <property type="entry name" value="MOLYBDOPTERIN-GUANINE DINUCLEOTIDE BIOSYNTHESIS ADAPTER PROTEIN-RELATED"/>
    <property type="match status" value="1"/>
</dbReference>
<dbReference type="Proteomes" id="UP001501671">
    <property type="component" value="Unassembled WGS sequence"/>
</dbReference>
<evidence type="ECO:0000313" key="2">
    <source>
        <dbReference type="EMBL" id="GAA4335783.1"/>
    </source>
</evidence>